<accession>A0A5C6YSF9</accession>
<dbReference type="EMBL" id="VORU01000003">
    <property type="protein sequence ID" value="TXD69975.1"/>
    <property type="molecule type" value="Genomic_DNA"/>
</dbReference>
<keyword evidence="3" id="KW-1185">Reference proteome</keyword>
<feature type="signal peptide" evidence="1">
    <location>
        <begin position="1"/>
        <end position="20"/>
    </location>
</feature>
<evidence type="ECO:0000313" key="2">
    <source>
        <dbReference type="EMBL" id="TXD69975.1"/>
    </source>
</evidence>
<comment type="caution">
    <text evidence="2">The sequence shown here is derived from an EMBL/GenBank/DDBJ whole genome shotgun (WGS) entry which is preliminary data.</text>
</comment>
<protein>
    <recommendedName>
        <fullName evidence="4">Peptidase S74 domain-containing protein</fullName>
    </recommendedName>
</protein>
<dbReference type="RefSeq" id="WP_111814461.1">
    <property type="nucleotide sequence ID" value="NZ_CBCRZQ010000002.1"/>
</dbReference>
<proteinExistence type="predicted"/>
<evidence type="ECO:0000313" key="3">
    <source>
        <dbReference type="Proteomes" id="UP000321945"/>
    </source>
</evidence>
<dbReference type="AlphaFoldDB" id="A0A5C6YSF9"/>
<keyword evidence="1" id="KW-0732">Signal</keyword>
<evidence type="ECO:0008006" key="4">
    <source>
        <dbReference type="Google" id="ProtNLM"/>
    </source>
</evidence>
<feature type="chain" id="PRO_5022839851" description="Peptidase S74 domain-containing protein" evidence="1">
    <location>
        <begin position="21"/>
        <end position="341"/>
    </location>
</feature>
<evidence type="ECO:0000256" key="1">
    <source>
        <dbReference type="SAM" id="SignalP"/>
    </source>
</evidence>
<organism evidence="2 3">
    <name type="scientific">Aequorivita lipolytica</name>
    <dbReference type="NCBI Taxonomy" id="153267"/>
    <lineage>
        <taxon>Bacteria</taxon>
        <taxon>Pseudomonadati</taxon>
        <taxon>Bacteroidota</taxon>
        <taxon>Flavobacteriia</taxon>
        <taxon>Flavobacteriales</taxon>
        <taxon>Flavobacteriaceae</taxon>
        <taxon>Aequorivita</taxon>
    </lineage>
</organism>
<dbReference type="OrthoDB" id="9808753at2"/>
<reference evidence="2 3" key="1">
    <citation type="submission" date="2019-08" db="EMBL/GenBank/DDBJ databases">
        <title>Genome of Aequorivita lipolytica Y10-2 (type strain).</title>
        <authorList>
            <person name="Bowman J.P."/>
        </authorList>
    </citation>
    <scope>NUCLEOTIDE SEQUENCE [LARGE SCALE GENOMIC DNA]</scope>
    <source>
        <strain evidence="2 3">Y10-2</strain>
    </source>
</reference>
<name>A0A5C6YSF9_9FLAO</name>
<sequence>MKKNIFLLTFIVALAFNVKAQSFDHLFNPAQSSGQISFYNSGTNFGYRISEGALQGNAQLLNFQFLNGLGSSNIMSFHGNSVIIGNPSYTSDKLMVEGSSRFFGNMLIDGSLGVGNLNVSGDAIFNQKVGIGTSNPIEKLHINGAIRGNGVGGSLEIKSDFGSLTVGAQNSVYAHLITDRSQFYFNKPLFIASGIVASYTSSDLKLQTNSTLRMTIKNSNGNVGIGTANPDQKLTVKGNIHSEEVIVDLSVPPDYVFEKYFTGESTLNPNYKMLGLEEIEAFTKVNHHLPNVPSATEIQKDGLKLSEMTGILLQKIEELTLYTIEQEKRIKALESKLESKK</sequence>
<gene>
    <name evidence="2" type="ORF">ESV24_05955</name>
</gene>
<dbReference type="Proteomes" id="UP000321945">
    <property type="component" value="Unassembled WGS sequence"/>
</dbReference>